<dbReference type="InParanoid" id="E1ZEX9"/>
<dbReference type="eggNOG" id="ENOG502S5K8">
    <property type="taxonomic scope" value="Eukaryota"/>
</dbReference>
<dbReference type="RefSeq" id="XP_005847678.1">
    <property type="nucleotide sequence ID" value="XM_005847616.1"/>
</dbReference>
<dbReference type="SUPFAM" id="SSF53756">
    <property type="entry name" value="UDP-Glycosyltransferase/glycogen phosphorylase"/>
    <property type="match status" value="1"/>
</dbReference>
<keyword evidence="2" id="KW-1185">Reference proteome</keyword>
<dbReference type="AlphaFoldDB" id="E1ZEX9"/>
<accession>E1ZEX9</accession>
<evidence type="ECO:0000313" key="2">
    <source>
        <dbReference type="Proteomes" id="UP000008141"/>
    </source>
</evidence>
<protein>
    <recommendedName>
        <fullName evidence="3">Glycosyl transferase family 1 domain-containing protein</fullName>
    </recommendedName>
</protein>
<proteinExistence type="predicted"/>
<sequence>MKFLLLSIEFNAGTFSGNGVYACSQARALSQLGHEVLVIAGAPPGHSSAAAAPEDGGNGGAGMQRVVHFELPVWGRLDAGCGWREYAACAGVPTVAAQVAAFGAAAALGVDWHSVGAYDALAAALPAAALPPFVYLNYRVYHRTASAEELAVIEGREQRALRLSRCSMVLSRSDADYLRRHFPAATAAAAPLHVLLPALRSDMERLPAPGLGAESEEAGGGGGLAWATGRRHLACCVRLSPEKEPHRFVEVVEVMAARGSLERLGVVPAMCGAGWNSPYGADLRRRLQQNVPQCVVHDSFMGPGDLAQLYAATLLNLHPPTYDAYGESASFPLLCMTIVEAASQGAPSLVQEGGHVGATDLLSSQAGEVFLCDMEQPVGQLADLVEALLADRARLAAAGRLAQAKARSWTEHDNAQALVQHVQEALAGGEAAPAPAAEAAGGEQAAVEVAA</sequence>
<dbReference type="Proteomes" id="UP000008141">
    <property type="component" value="Unassembled WGS sequence"/>
</dbReference>
<dbReference type="EMBL" id="GL433844">
    <property type="protein sequence ID" value="EFN55576.1"/>
    <property type="molecule type" value="Genomic_DNA"/>
</dbReference>
<name>E1ZEX9_CHLVA</name>
<gene>
    <name evidence="1" type="ORF">CHLNCDRAFT_134071</name>
</gene>
<evidence type="ECO:0000313" key="1">
    <source>
        <dbReference type="EMBL" id="EFN55576.1"/>
    </source>
</evidence>
<dbReference type="Gene3D" id="3.40.50.2000">
    <property type="entry name" value="Glycogen Phosphorylase B"/>
    <property type="match status" value="2"/>
</dbReference>
<dbReference type="PROSITE" id="PS51257">
    <property type="entry name" value="PROKAR_LIPOPROTEIN"/>
    <property type="match status" value="1"/>
</dbReference>
<evidence type="ECO:0008006" key="3">
    <source>
        <dbReference type="Google" id="ProtNLM"/>
    </source>
</evidence>
<dbReference type="OMA" id="EGFMGPA"/>
<dbReference type="OrthoDB" id="1910256at2759"/>
<dbReference type="KEGG" id="cvr:CHLNCDRAFT_134071"/>
<reference evidence="1 2" key="1">
    <citation type="journal article" date="2010" name="Plant Cell">
        <title>The Chlorella variabilis NC64A genome reveals adaptation to photosymbiosis, coevolution with viruses, and cryptic sex.</title>
        <authorList>
            <person name="Blanc G."/>
            <person name="Duncan G."/>
            <person name="Agarkova I."/>
            <person name="Borodovsky M."/>
            <person name="Gurnon J."/>
            <person name="Kuo A."/>
            <person name="Lindquist E."/>
            <person name="Lucas S."/>
            <person name="Pangilinan J."/>
            <person name="Polle J."/>
            <person name="Salamov A."/>
            <person name="Terry A."/>
            <person name="Yamada T."/>
            <person name="Dunigan D.D."/>
            <person name="Grigoriev I.V."/>
            <person name="Claverie J.M."/>
            <person name="Van Etten J.L."/>
        </authorList>
    </citation>
    <scope>NUCLEOTIDE SEQUENCE [LARGE SCALE GENOMIC DNA]</scope>
    <source>
        <strain evidence="1 2">NC64A</strain>
    </source>
</reference>
<dbReference type="GeneID" id="17354989"/>
<organism evidence="2">
    <name type="scientific">Chlorella variabilis</name>
    <name type="common">Green alga</name>
    <dbReference type="NCBI Taxonomy" id="554065"/>
    <lineage>
        <taxon>Eukaryota</taxon>
        <taxon>Viridiplantae</taxon>
        <taxon>Chlorophyta</taxon>
        <taxon>core chlorophytes</taxon>
        <taxon>Trebouxiophyceae</taxon>
        <taxon>Chlorellales</taxon>
        <taxon>Chlorellaceae</taxon>
        <taxon>Chlorella clade</taxon>
        <taxon>Chlorella</taxon>
    </lineage>
</organism>